<name>A0A0H3DE34_AMYMU</name>
<dbReference type="HOGENOM" id="CLU_374557_0_0_11"/>
<dbReference type="OrthoDB" id="4507225at2"/>
<dbReference type="InterPro" id="IPR011990">
    <property type="entry name" value="TPR-like_helical_dom_sf"/>
</dbReference>
<sequence length="741" mass="80725">MTSRSSRLSLRVLTEAEATELIQRITSGYRDQDDTADIAELAGLCARLPLALRIAAERAINRPWLPLRALISELREESALWDELTADDDDESDAIRTVFAWSYRALTTEASRTFRLLGLHPGTAFSLGAAAALTRQSPARTRRILDDLVGAHLLEQPSADRYEFHDLLRMYANDQARAEEDADTALTAARRVLLWYLHGAVAARDQVDNGVLPWTPAALEPGVIPPQFSDRASALAWYRRERETLVRAVRTADDLDQADLTWQLAVALYPIYAEHNHFDDWIETSTTALRVVRRLGNRAAEAEVLESLGKAHTQHFDRQRGIELQSAALRLRRELGDAHGELKSANALGLAQLRTRDLSAARDLFDRAATLADTLGEPYWLAVATNNAANVDLELESFEQAEQLLTAALAQFRRLGVRSGEGDTLRGLSRANRGLNRPAQAYWYIQAAVAIARAEENPAREAFWLLEQGRVQIALGQPAEALETFQRSAALQRQLGDRAREAEALDATGVAYGAMGRPEEAVQSEIAWRRCSRAEALFAPFVTRCPTRRVRPVEGVAGRAADGEEDRPAPEGVRADLVGDGQCAPPCARFGEPAVVRETGADLGVELVGAGDQVRAEVGEPLPEVAEDVGARCLLPDGPGQPRQIRGERGVQVPDALQQPMVPVGVGQHRASHADSHSAHVGSNQFPPSCGTSFTATVTSSPHKVTNCSSGRGGNGPSSAWRFPSACCHLNMRSIETVPAG</sequence>
<dbReference type="AlphaFoldDB" id="A0A0H3DE34"/>
<dbReference type="EMBL" id="CP002000">
    <property type="protein sequence ID" value="ADJ48492.1"/>
    <property type="molecule type" value="Genomic_DNA"/>
</dbReference>
<dbReference type="KEGG" id="amd:AMED_6768"/>
<dbReference type="Gene3D" id="1.25.40.10">
    <property type="entry name" value="Tetratricopeptide repeat domain"/>
    <property type="match status" value="1"/>
</dbReference>
<evidence type="ECO:0000313" key="2">
    <source>
        <dbReference type="Proteomes" id="UP000000328"/>
    </source>
</evidence>
<dbReference type="PATRIC" id="fig|749927.5.peg.7039"/>
<proteinExistence type="predicted"/>
<accession>A0A0H3DE34</accession>
<reference evidence="1 2" key="1">
    <citation type="journal article" date="2010" name="Cell Res.">
        <title>Complete genome sequence of the rifamycin SV-producing Amycolatopsis mediterranei U32 revealed its genetic characteristics in phylogeny and metabolism.</title>
        <authorList>
            <person name="Zhao W."/>
            <person name="Zhong Y."/>
            <person name="Yuan H."/>
            <person name="Wang J."/>
            <person name="Zheng H."/>
            <person name="Wang Y."/>
            <person name="Cen X."/>
            <person name="Xu F."/>
            <person name="Bai J."/>
            <person name="Han X."/>
            <person name="Lu G."/>
            <person name="Zhu Y."/>
            <person name="Shao Z."/>
            <person name="Yan H."/>
            <person name="Li C."/>
            <person name="Peng N."/>
            <person name="Zhang Z."/>
            <person name="Zhang Y."/>
            <person name="Lin W."/>
            <person name="Fan Y."/>
            <person name="Qin Z."/>
            <person name="Hu Y."/>
            <person name="Zhu B."/>
            <person name="Wang S."/>
            <person name="Ding X."/>
            <person name="Zhao G.P."/>
        </authorList>
    </citation>
    <scope>NUCLEOTIDE SEQUENCE [LARGE SCALE GENOMIC DNA]</scope>
    <source>
        <strain evidence="2">U-32</strain>
    </source>
</reference>
<dbReference type="eggNOG" id="COG3903">
    <property type="taxonomic scope" value="Bacteria"/>
</dbReference>
<dbReference type="SUPFAM" id="SSF48452">
    <property type="entry name" value="TPR-like"/>
    <property type="match status" value="1"/>
</dbReference>
<dbReference type="Proteomes" id="UP000000328">
    <property type="component" value="Chromosome"/>
</dbReference>
<dbReference type="Pfam" id="PF13424">
    <property type="entry name" value="TPR_12"/>
    <property type="match status" value="1"/>
</dbReference>
<dbReference type="PANTHER" id="PTHR10098">
    <property type="entry name" value="RAPSYN-RELATED"/>
    <property type="match status" value="1"/>
</dbReference>
<evidence type="ECO:0000313" key="1">
    <source>
        <dbReference type="EMBL" id="ADJ48492.1"/>
    </source>
</evidence>
<gene>
    <name evidence="1" type="ordered locus">AMED_6768</name>
</gene>
<organism evidence="1 2">
    <name type="scientific">Amycolatopsis mediterranei (strain U-32)</name>
    <dbReference type="NCBI Taxonomy" id="749927"/>
    <lineage>
        <taxon>Bacteria</taxon>
        <taxon>Bacillati</taxon>
        <taxon>Actinomycetota</taxon>
        <taxon>Actinomycetes</taxon>
        <taxon>Pseudonocardiales</taxon>
        <taxon>Pseudonocardiaceae</taxon>
        <taxon>Amycolatopsis</taxon>
    </lineage>
</organism>
<protein>
    <recommendedName>
        <fullName evidence="3">TPR repeat-containing protein</fullName>
    </recommendedName>
</protein>
<dbReference type="SMART" id="SM00028">
    <property type="entry name" value="TPR"/>
    <property type="match status" value="4"/>
</dbReference>
<dbReference type="InterPro" id="IPR019734">
    <property type="entry name" value="TPR_rpt"/>
</dbReference>
<evidence type="ECO:0008006" key="3">
    <source>
        <dbReference type="Google" id="ProtNLM"/>
    </source>
</evidence>